<organism evidence="3">
    <name type="scientific">uncultured organism</name>
    <dbReference type="NCBI Taxonomy" id="155900"/>
    <lineage>
        <taxon>unclassified sequences</taxon>
        <taxon>environmental samples</taxon>
    </lineage>
</organism>
<dbReference type="EC" id="3.1.1.24" evidence="3"/>
<reference evidence="3" key="1">
    <citation type="submission" date="2019-06" db="EMBL/GenBank/DDBJ databases">
        <authorList>
            <person name="Murdoch R.W."/>
            <person name="Fathepure B."/>
        </authorList>
    </citation>
    <scope>NUCLEOTIDE SEQUENCE</scope>
</reference>
<name>A0A5B8RJ09_9ZZZZ</name>
<dbReference type="PRINTS" id="PR00111">
    <property type="entry name" value="ABHYDROLASE"/>
</dbReference>
<dbReference type="GO" id="GO:0047570">
    <property type="term" value="F:3-oxoadipate enol-lactonase activity"/>
    <property type="evidence" value="ECO:0007669"/>
    <property type="project" value="UniProtKB-EC"/>
</dbReference>
<proteinExistence type="predicted"/>
<dbReference type="InterPro" id="IPR000639">
    <property type="entry name" value="Epox_hydrolase-like"/>
</dbReference>
<dbReference type="InterPro" id="IPR000073">
    <property type="entry name" value="AB_hydrolase_1"/>
</dbReference>
<keyword evidence="1 3" id="KW-0378">Hydrolase</keyword>
<dbReference type="PANTHER" id="PTHR43798">
    <property type="entry name" value="MONOACYLGLYCEROL LIPASE"/>
    <property type="match status" value="1"/>
</dbReference>
<gene>
    <name evidence="3" type="primary">catD</name>
    <name evidence="3" type="ORF">KBTEX_04073</name>
</gene>
<dbReference type="InterPro" id="IPR050266">
    <property type="entry name" value="AB_hydrolase_sf"/>
</dbReference>
<dbReference type="Pfam" id="PF00561">
    <property type="entry name" value="Abhydrolase_1"/>
    <property type="match status" value="1"/>
</dbReference>
<dbReference type="PRINTS" id="PR00412">
    <property type="entry name" value="EPOXHYDRLASE"/>
</dbReference>
<protein>
    <submittedName>
        <fullName evidence="3">3-oxoadipate enol-lactonase 2</fullName>
        <ecNumber evidence="3">3.1.1.24</ecNumber>
    </submittedName>
</protein>
<evidence type="ECO:0000259" key="2">
    <source>
        <dbReference type="Pfam" id="PF00561"/>
    </source>
</evidence>
<sequence>MHAVNGKQLLVEEHGDGEAVIMVHGLGGDSNAWGPQANMLSRHFRVIRPDLEGSGLSPCTGELSIDGFVDDLLALADSLGVERAHWVGHSMGTIVCQHIAARHPERTASLALMGPILEPPEAARKGIRDRAAAARDNGMIPIADALYQGSLAADTRAHQPAVAAFVRELVMRQAPEGYARTCEALAAAQAADLGAIGCPTLLVTGDEDGVAPPTAARDMAKRIAGAHLEILHRCGHWTPLERANEVNHALLNLYFHNHA</sequence>
<dbReference type="EMBL" id="MN079336">
    <property type="protein sequence ID" value="QEA07712.1"/>
    <property type="molecule type" value="Genomic_DNA"/>
</dbReference>
<feature type="domain" description="AB hydrolase-1" evidence="2">
    <location>
        <begin position="19"/>
        <end position="242"/>
    </location>
</feature>
<dbReference type="PANTHER" id="PTHR43798:SF31">
    <property type="entry name" value="AB HYDROLASE SUPERFAMILY PROTEIN YCLE"/>
    <property type="match status" value="1"/>
</dbReference>
<dbReference type="InterPro" id="IPR029058">
    <property type="entry name" value="AB_hydrolase_fold"/>
</dbReference>
<dbReference type="Gene3D" id="3.40.50.1820">
    <property type="entry name" value="alpha/beta hydrolase"/>
    <property type="match status" value="1"/>
</dbReference>
<evidence type="ECO:0000256" key="1">
    <source>
        <dbReference type="ARBA" id="ARBA00022801"/>
    </source>
</evidence>
<dbReference type="AlphaFoldDB" id="A0A5B8RJ09"/>
<dbReference type="SUPFAM" id="SSF53474">
    <property type="entry name" value="alpha/beta-Hydrolases"/>
    <property type="match status" value="1"/>
</dbReference>
<evidence type="ECO:0000313" key="3">
    <source>
        <dbReference type="EMBL" id="QEA07712.1"/>
    </source>
</evidence>
<dbReference type="GO" id="GO:0016020">
    <property type="term" value="C:membrane"/>
    <property type="evidence" value="ECO:0007669"/>
    <property type="project" value="TreeGrafter"/>
</dbReference>
<accession>A0A5B8RJ09</accession>